<keyword evidence="2" id="KW-1185">Reference proteome</keyword>
<dbReference type="OrthoDB" id="8479681at2"/>
<dbReference type="InterPro" id="IPR021959">
    <property type="entry name" value="DUF3576"/>
</dbReference>
<dbReference type="AlphaFoldDB" id="A0A5B8FUY5"/>
<name>A0A5B8FUY5_9RHOB</name>
<dbReference type="Proteomes" id="UP000305888">
    <property type="component" value="Chromosome"/>
</dbReference>
<protein>
    <submittedName>
        <fullName evidence="1">DUF3576 domain-containing protein</fullName>
    </submittedName>
</protein>
<evidence type="ECO:0000313" key="2">
    <source>
        <dbReference type="Proteomes" id="UP000305888"/>
    </source>
</evidence>
<accession>A0A5B8FUY5</accession>
<evidence type="ECO:0000313" key="1">
    <source>
        <dbReference type="EMBL" id="QDL90870.1"/>
    </source>
</evidence>
<organism evidence="1 2">
    <name type="scientific">Paroceanicella profunda</name>
    <dbReference type="NCBI Taxonomy" id="2579971"/>
    <lineage>
        <taxon>Bacteria</taxon>
        <taxon>Pseudomonadati</taxon>
        <taxon>Pseudomonadota</taxon>
        <taxon>Alphaproteobacteria</taxon>
        <taxon>Rhodobacterales</taxon>
        <taxon>Paracoccaceae</taxon>
        <taxon>Paroceanicella</taxon>
    </lineage>
</organism>
<gene>
    <name evidence="1" type="ORF">FDP22_03155</name>
</gene>
<dbReference type="Pfam" id="PF12100">
    <property type="entry name" value="DUF3576"/>
    <property type="match status" value="1"/>
</dbReference>
<sequence>MACSPCGDRLRRAPYAKGGRSDVAMTSVPGKFAFACVGVMTLLAACGDSGSTGSSNSRILSRSEAQARGLGDDAVGTDGSTVGDIFSGGSDQENTGQSLKVNKYIWKGALETLSFLPLSSTDPFSGVIVTDWGTAQGAANERFKVTVFISDERLTTDTLRVAVFREVRDGNTWVSAPVQEEVPRQIEDSILTRARQLRIAEAEQQG</sequence>
<reference evidence="1 2" key="1">
    <citation type="submission" date="2019-06" db="EMBL/GenBank/DDBJ databases">
        <title>Genome sequence of Rhodobacteraceae bacterium D4M1.</title>
        <authorList>
            <person name="Cao J."/>
        </authorList>
    </citation>
    <scope>NUCLEOTIDE SEQUENCE [LARGE SCALE GENOMIC DNA]</scope>
    <source>
        <strain evidence="1 2">D4M1</strain>
    </source>
</reference>
<dbReference type="KEGG" id="ppru:FDP22_03155"/>
<proteinExistence type="predicted"/>
<dbReference type="EMBL" id="CP040818">
    <property type="protein sequence ID" value="QDL90870.1"/>
    <property type="molecule type" value="Genomic_DNA"/>
</dbReference>